<feature type="coiled-coil region" evidence="1">
    <location>
        <begin position="355"/>
        <end position="382"/>
    </location>
</feature>
<gene>
    <name evidence="2" type="ORF">POCTA_138.1.T0550242</name>
</gene>
<keyword evidence="1" id="KW-0175">Coiled coil</keyword>
<proteinExistence type="predicted"/>
<dbReference type="OrthoDB" id="307725at2759"/>
<dbReference type="Proteomes" id="UP000683925">
    <property type="component" value="Unassembled WGS sequence"/>
</dbReference>
<sequence length="795" mass="95480">MQDFEPRARVSIGGKTDKFRMVKLSLWYTEKNNSTLYIRFINKTLNEEVYKVSEMKQEQQLYTIELLLKENCIYKYYYDALDNTTNQKDTELECRYFQFAETEKVQIDQWNKVWCLYRIRPKTDEIFKAYQIQIKNCQNGQYFELKKSAIVFPAKDFYELSDNNMTQKIVQFSLKSKSNLKEDLSSYIQFQNINKFKMNSLFIEFDLQLFPKQKQDEIKDFLQVFETNQEWNFSEKIKILEEQIKEKDQKIKEFEQKYGELKNMQKMSEQHLFELQMETKKKDELHRKEINSLIYKYEQEKASLSILHCQETQNLTMEFDKKFKRLSDQAIEWNDQYNSIQQDFNQFQLNASKKLDEYIVKLQELQTTVQIQELQLIQCKNNNQNLVEDDSQINDKIFITLLDGDQKASKEEINQMKSLQETLSQYKNNLHELNIKNQEIESELSKKDRLQSAFRVKINEQIKKYDNCMSNLENTKNQLQDYIQKNQVLEQNNQQEVERYQKLKRVLELVKGKYKDLEKYKQQYQELLEKYEKQTQQFIELENQKRIDDAEFEKRIEEKSNQIQSMACEYQKQITQTQQENQLLLENQHAEQLIRLKQKHELFMRCSEGILENVLTEILKPYQVHQETFQKKLSSSLDSEIRNIKCLMLINFETAINIAADGINIITNNSFNNLKEDLISIHNQIIQQIQIYKENIDFSTMKCLLSLMNEFQQKIIEIKNFAYSVENMLQQDQDQIDLINNNCQTLEKILDIVIKLNSVLERKNDELTILQENQEIVIKAFENFQQKALALIDSM</sequence>
<evidence type="ECO:0000313" key="3">
    <source>
        <dbReference type="Proteomes" id="UP000683925"/>
    </source>
</evidence>
<reference evidence="2" key="1">
    <citation type="submission" date="2021-01" db="EMBL/GenBank/DDBJ databases">
        <authorList>
            <consortium name="Genoscope - CEA"/>
            <person name="William W."/>
        </authorList>
    </citation>
    <scope>NUCLEOTIDE SEQUENCE</scope>
</reference>
<organism evidence="2 3">
    <name type="scientific">Paramecium octaurelia</name>
    <dbReference type="NCBI Taxonomy" id="43137"/>
    <lineage>
        <taxon>Eukaryota</taxon>
        <taxon>Sar</taxon>
        <taxon>Alveolata</taxon>
        <taxon>Ciliophora</taxon>
        <taxon>Intramacronucleata</taxon>
        <taxon>Oligohymenophorea</taxon>
        <taxon>Peniculida</taxon>
        <taxon>Parameciidae</taxon>
        <taxon>Paramecium</taxon>
    </lineage>
</organism>
<dbReference type="OMA" id="KENCIYK"/>
<dbReference type="AlphaFoldDB" id="A0A8S1V1X1"/>
<feature type="coiled-coil region" evidence="1">
    <location>
        <begin position="409"/>
        <end position="544"/>
    </location>
</feature>
<keyword evidence="3" id="KW-1185">Reference proteome</keyword>
<feature type="coiled-coil region" evidence="1">
    <location>
        <begin position="237"/>
        <end position="264"/>
    </location>
</feature>
<evidence type="ECO:0000256" key="1">
    <source>
        <dbReference type="SAM" id="Coils"/>
    </source>
</evidence>
<feature type="coiled-coil region" evidence="1">
    <location>
        <begin position="729"/>
        <end position="773"/>
    </location>
</feature>
<comment type="caution">
    <text evidence="2">The sequence shown here is derived from an EMBL/GenBank/DDBJ whole genome shotgun (WGS) entry which is preliminary data.</text>
</comment>
<dbReference type="EMBL" id="CAJJDP010000055">
    <property type="protein sequence ID" value="CAD8170563.1"/>
    <property type="molecule type" value="Genomic_DNA"/>
</dbReference>
<accession>A0A8S1V1X1</accession>
<protein>
    <submittedName>
        <fullName evidence="2">Uncharacterized protein</fullName>
    </submittedName>
</protein>
<name>A0A8S1V1X1_PAROT</name>
<evidence type="ECO:0000313" key="2">
    <source>
        <dbReference type="EMBL" id="CAD8170563.1"/>
    </source>
</evidence>